<evidence type="ECO:0000313" key="4">
    <source>
        <dbReference type="EMBL" id="SHI10267.1"/>
    </source>
</evidence>
<dbReference type="Proteomes" id="UP000183995">
    <property type="component" value="Unassembled WGS sequence"/>
</dbReference>
<reference evidence="4 5" key="1">
    <citation type="submission" date="2016-11" db="EMBL/GenBank/DDBJ databases">
        <authorList>
            <person name="Jaros S."/>
            <person name="Januszkiewicz K."/>
            <person name="Wedrychowicz H."/>
        </authorList>
    </citation>
    <scope>NUCLEOTIDE SEQUENCE [LARGE SCALE GENOMIC DNA]</scope>
    <source>
        <strain evidence="4 5">DSM 10068</strain>
    </source>
</reference>
<gene>
    <name evidence="4" type="ORF">SAMN02745823_02428</name>
</gene>
<organism evidence="4 5">
    <name type="scientific">Sporobacter termitidis DSM 10068</name>
    <dbReference type="NCBI Taxonomy" id="1123282"/>
    <lineage>
        <taxon>Bacteria</taxon>
        <taxon>Bacillati</taxon>
        <taxon>Bacillota</taxon>
        <taxon>Clostridia</taxon>
        <taxon>Eubacteriales</taxon>
        <taxon>Oscillospiraceae</taxon>
        <taxon>Sporobacter</taxon>
    </lineage>
</organism>
<dbReference type="Gene3D" id="3.40.50.150">
    <property type="entry name" value="Vaccinia Virus protein VP39"/>
    <property type="match status" value="1"/>
</dbReference>
<dbReference type="EMBL" id="FQXV01000008">
    <property type="protein sequence ID" value="SHI10267.1"/>
    <property type="molecule type" value="Genomic_DNA"/>
</dbReference>
<dbReference type="InterPro" id="IPR041698">
    <property type="entry name" value="Methyltransf_25"/>
</dbReference>
<evidence type="ECO:0000256" key="2">
    <source>
        <dbReference type="ARBA" id="ARBA00022679"/>
    </source>
</evidence>
<dbReference type="STRING" id="1123282.SAMN02745823_02428"/>
<keyword evidence="5" id="KW-1185">Reference proteome</keyword>
<keyword evidence="2 4" id="KW-0808">Transferase</keyword>
<dbReference type="GO" id="GO:0008168">
    <property type="term" value="F:methyltransferase activity"/>
    <property type="evidence" value="ECO:0007669"/>
    <property type="project" value="UniProtKB-KW"/>
</dbReference>
<dbReference type="CDD" id="cd02440">
    <property type="entry name" value="AdoMet_MTases"/>
    <property type="match status" value="1"/>
</dbReference>
<sequence>MNEAENRSGIRTGRQSLKPVYDLWLEKYGDVLEASRRQPVLDLGCGHGNDSLYLTERGFQVVSCDISEEAIAVLRAEVPAARGMVADMRDGLPFDDGGFRVVIADLCLHYFSWADTVRIVGDIGRVLQSGGVLLCRLNSVSDVHYGAGQGERLEENFYRIGGTEKRFFDQPQIDALFAGWEKLHVGEYRMDRYKKPKMLWEVAAKKPERGEGGIL</sequence>
<accession>A0A1M5YE09</accession>
<evidence type="ECO:0000259" key="3">
    <source>
        <dbReference type="Pfam" id="PF13649"/>
    </source>
</evidence>
<dbReference type="PANTHER" id="PTHR43861">
    <property type="entry name" value="TRANS-ACONITATE 2-METHYLTRANSFERASE-RELATED"/>
    <property type="match status" value="1"/>
</dbReference>
<keyword evidence="1 4" id="KW-0489">Methyltransferase</keyword>
<proteinExistence type="predicted"/>
<dbReference type="GO" id="GO:0032259">
    <property type="term" value="P:methylation"/>
    <property type="evidence" value="ECO:0007669"/>
    <property type="project" value="UniProtKB-KW"/>
</dbReference>
<dbReference type="AlphaFoldDB" id="A0A1M5YE09"/>
<dbReference type="RefSeq" id="WP_073079320.1">
    <property type="nucleotide sequence ID" value="NZ_FQXV01000008.1"/>
</dbReference>
<dbReference type="SUPFAM" id="SSF53335">
    <property type="entry name" value="S-adenosyl-L-methionine-dependent methyltransferases"/>
    <property type="match status" value="1"/>
</dbReference>
<evidence type="ECO:0000313" key="5">
    <source>
        <dbReference type="Proteomes" id="UP000183995"/>
    </source>
</evidence>
<dbReference type="OrthoDB" id="7365827at2"/>
<evidence type="ECO:0000256" key="1">
    <source>
        <dbReference type="ARBA" id="ARBA00022603"/>
    </source>
</evidence>
<dbReference type="PANTHER" id="PTHR43861:SF1">
    <property type="entry name" value="TRANS-ACONITATE 2-METHYLTRANSFERASE"/>
    <property type="match status" value="1"/>
</dbReference>
<dbReference type="Pfam" id="PF13649">
    <property type="entry name" value="Methyltransf_25"/>
    <property type="match status" value="1"/>
</dbReference>
<feature type="domain" description="Methyltransferase" evidence="3">
    <location>
        <begin position="40"/>
        <end position="131"/>
    </location>
</feature>
<name>A0A1M5YE09_9FIRM</name>
<protein>
    <submittedName>
        <fullName evidence="4">Methyltransferase domain-containing protein</fullName>
    </submittedName>
</protein>
<dbReference type="InterPro" id="IPR029063">
    <property type="entry name" value="SAM-dependent_MTases_sf"/>
</dbReference>